<feature type="transmembrane region" description="Helical" evidence="1">
    <location>
        <begin position="250"/>
        <end position="270"/>
    </location>
</feature>
<reference evidence="2" key="2">
    <citation type="journal article" date="2011" name="Appl. Environ. Microbiol.">
        <title>Genetic Diversity of O-Antigen Biosynthesis Regions in Vibrio cholerae.</title>
        <authorList>
            <person name="Aydanian A."/>
            <person name="Tang L."/>
            <person name="Morris J.G."/>
            <person name="Johnson J.A."/>
            <person name="Stine O.C."/>
        </authorList>
    </citation>
    <scope>NUCLEOTIDE SEQUENCE</scope>
    <source>
        <strain evidence="2">CO603B</strain>
    </source>
</reference>
<sequence length="427" mass="49995">MALNFFTLMFLKFIFCFYVFAFLFNPTVFIEFNFIYILTLIAFIFGIPYFKQYKALLFDKRIFLYLSFIVYLVFYLCLLTYFGGSDSLYSAYNYTLLVSSLFCAFFIVVTYCKLYGSSLNNFISFILSFGVFQLIFVFLMVVMPEFRDFILMNIRDKELIEISDFYGSKRSFGLANGYTSTFPMLMGVFALFFMVKKKSTRSVDFKYSINLTLALMLAFSVILNARTGLLPILIFSFLSLAFFFLNKRSFFLLISMLPLVFVFLIFVSFLDLEYEPYFKSLLWAIDEVFALLEGNRIGTFHFLEKMFHLPSDTISLLFGTGNSVFGQQKNFLYSSDIGFIRDVYMFGLINSLLLICVFYNLSKPFFLYTKRVYGRFFFTSLIVSVFLFYFKGATLAASELYNFFVLMSVFSIYSCNVTKGNKWRVFN</sequence>
<feature type="transmembrane region" description="Helical" evidence="1">
    <location>
        <begin position="207"/>
        <end position="223"/>
    </location>
</feature>
<feature type="transmembrane region" description="Helical" evidence="1">
    <location>
        <begin position="5"/>
        <end position="24"/>
    </location>
</feature>
<organism evidence="2">
    <name type="scientific">Vibrio cholerae</name>
    <dbReference type="NCBI Taxonomy" id="666"/>
    <lineage>
        <taxon>Bacteria</taxon>
        <taxon>Pseudomonadati</taxon>
        <taxon>Pseudomonadota</taxon>
        <taxon>Gammaproteobacteria</taxon>
        <taxon>Vibrionales</taxon>
        <taxon>Vibrionaceae</taxon>
        <taxon>Vibrio</taxon>
    </lineage>
</organism>
<keyword evidence="1" id="KW-0812">Transmembrane</keyword>
<feature type="transmembrane region" description="Helical" evidence="1">
    <location>
        <begin position="30"/>
        <end position="50"/>
    </location>
</feature>
<feature type="transmembrane region" description="Helical" evidence="1">
    <location>
        <begin position="343"/>
        <end position="361"/>
    </location>
</feature>
<name>D6NLX2_VIBCL</name>
<dbReference type="EMBL" id="GU576497">
    <property type="protein sequence ID" value="ADF80957.1"/>
    <property type="molecule type" value="Genomic_DNA"/>
</dbReference>
<feature type="transmembrane region" description="Helical" evidence="1">
    <location>
        <begin position="229"/>
        <end position="245"/>
    </location>
</feature>
<feature type="transmembrane region" description="Helical" evidence="1">
    <location>
        <begin position="373"/>
        <end position="394"/>
    </location>
</feature>
<feature type="transmembrane region" description="Helical" evidence="1">
    <location>
        <begin position="122"/>
        <end position="143"/>
    </location>
</feature>
<keyword evidence="1" id="KW-0472">Membrane</keyword>
<feature type="transmembrane region" description="Helical" evidence="1">
    <location>
        <begin position="94"/>
        <end position="115"/>
    </location>
</feature>
<accession>D6NLX2</accession>
<evidence type="ECO:0000313" key="2">
    <source>
        <dbReference type="EMBL" id="ADF80957.1"/>
    </source>
</evidence>
<feature type="transmembrane region" description="Helical" evidence="1">
    <location>
        <begin position="175"/>
        <end position="195"/>
    </location>
</feature>
<feature type="transmembrane region" description="Helical" evidence="1">
    <location>
        <begin position="62"/>
        <end position="82"/>
    </location>
</feature>
<protein>
    <submittedName>
        <fullName evidence="2">Polysaccharide polymerase</fullName>
    </submittedName>
</protein>
<proteinExistence type="predicted"/>
<reference evidence="2" key="1">
    <citation type="submission" date="2010-01" db="EMBL/GenBank/DDBJ databases">
        <authorList>
            <person name="Aydanian A.G."/>
            <person name="Johnson J.A."/>
            <person name="Tang L."/>
            <person name="Morris J.G.Jr."/>
            <person name="Nair G.B."/>
            <person name="Stine O.C."/>
        </authorList>
    </citation>
    <scope>NUCLEOTIDE SEQUENCE</scope>
    <source>
        <strain evidence="2">CO603B</strain>
    </source>
</reference>
<feature type="transmembrane region" description="Helical" evidence="1">
    <location>
        <begin position="400"/>
        <end position="418"/>
    </location>
</feature>
<dbReference type="AlphaFoldDB" id="D6NLX2"/>
<evidence type="ECO:0000256" key="1">
    <source>
        <dbReference type="SAM" id="Phobius"/>
    </source>
</evidence>
<keyword evidence="1" id="KW-1133">Transmembrane helix</keyword>